<accession>A0AAU7BSJ7</accession>
<dbReference type="SMART" id="SM00382">
    <property type="entry name" value="AAA"/>
    <property type="match status" value="1"/>
</dbReference>
<dbReference type="Pfam" id="PF00005">
    <property type="entry name" value="ABC_tran"/>
    <property type="match status" value="1"/>
</dbReference>
<dbReference type="InterPro" id="IPR027417">
    <property type="entry name" value="P-loop_NTPase"/>
</dbReference>
<dbReference type="InterPro" id="IPR003439">
    <property type="entry name" value="ABC_transporter-like_ATP-bd"/>
</dbReference>
<dbReference type="PROSITE" id="PS50893">
    <property type="entry name" value="ABC_TRANSPORTER_2"/>
    <property type="match status" value="1"/>
</dbReference>
<dbReference type="InterPro" id="IPR003593">
    <property type="entry name" value="AAA+_ATPase"/>
</dbReference>
<dbReference type="SUPFAM" id="SSF52540">
    <property type="entry name" value="P-loop containing nucleoside triphosphate hydrolases"/>
    <property type="match status" value="1"/>
</dbReference>
<dbReference type="GO" id="GO:0016887">
    <property type="term" value="F:ATP hydrolysis activity"/>
    <property type="evidence" value="ECO:0007669"/>
    <property type="project" value="InterPro"/>
</dbReference>
<evidence type="ECO:0000259" key="4">
    <source>
        <dbReference type="PROSITE" id="PS50893"/>
    </source>
</evidence>
<dbReference type="EMBL" id="CP157199">
    <property type="protein sequence ID" value="XBG61051.1"/>
    <property type="molecule type" value="Genomic_DNA"/>
</dbReference>
<keyword evidence="1" id="KW-0813">Transport</keyword>
<feature type="domain" description="ABC transporter" evidence="4">
    <location>
        <begin position="2"/>
        <end position="234"/>
    </location>
</feature>
<reference evidence="5" key="1">
    <citation type="submission" date="2024-05" db="EMBL/GenBank/DDBJ databases">
        <title>Pontimicrobium maritimus sp. nov., isolated form sea water.</title>
        <authorList>
            <person name="Muhammad N."/>
            <person name="Vuong T.Q."/>
            <person name="Han H.L."/>
            <person name="Kim S.-G."/>
        </authorList>
    </citation>
    <scope>NUCLEOTIDE SEQUENCE</scope>
    <source>
        <strain evidence="5">SW4</strain>
    </source>
</reference>
<evidence type="ECO:0000256" key="3">
    <source>
        <dbReference type="ARBA" id="ARBA00022840"/>
    </source>
</evidence>
<keyword evidence="2" id="KW-0547">Nucleotide-binding</keyword>
<gene>
    <name evidence="5" type="ORF">ABGB03_14420</name>
</gene>
<dbReference type="PANTHER" id="PTHR42781:SF4">
    <property type="entry name" value="SPERMIDINE_PUTRESCINE IMPORT ATP-BINDING PROTEIN POTA"/>
    <property type="match status" value="1"/>
</dbReference>
<dbReference type="InterPro" id="IPR050093">
    <property type="entry name" value="ABC_SmlMolc_Importer"/>
</dbReference>
<evidence type="ECO:0000313" key="5">
    <source>
        <dbReference type="EMBL" id="XBG61051.1"/>
    </source>
</evidence>
<dbReference type="InterPro" id="IPR017871">
    <property type="entry name" value="ABC_transporter-like_CS"/>
</dbReference>
<evidence type="ECO:0000256" key="2">
    <source>
        <dbReference type="ARBA" id="ARBA00022741"/>
    </source>
</evidence>
<protein>
    <submittedName>
        <fullName evidence="5">ABC transporter ATP-binding protein</fullName>
    </submittedName>
</protein>
<name>A0AAU7BSJ7_9FLAO</name>
<dbReference type="PROSITE" id="PS00211">
    <property type="entry name" value="ABC_TRANSPORTER_1"/>
    <property type="match status" value="1"/>
</dbReference>
<dbReference type="AlphaFoldDB" id="A0AAU7BSJ7"/>
<keyword evidence="3 5" id="KW-0067">ATP-binding</keyword>
<organism evidence="5">
    <name type="scientific">Pontimicrobium sp. SW4</name>
    <dbReference type="NCBI Taxonomy" id="3153519"/>
    <lineage>
        <taxon>Bacteria</taxon>
        <taxon>Pseudomonadati</taxon>
        <taxon>Bacteroidota</taxon>
        <taxon>Flavobacteriia</taxon>
        <taxon>Flavobacteriales</taxon>
        <taxon>Flavobacteriaceae</taxon>
        <taxon>Pontimicrobium</taxon>
    </lineage>
</organism>
<dbReference type="Gene3D" id="3.40.50.300">
    <property type="entry name" value="P-loop containing nucleotide triphosphate hydrolases"/>
    <property type="match status" value="1"/>
</dbReference>
<dbReference type="PANTHER" id="PTHR42781">
    <property type="entry name" value="SPERMIDINE/PUTRESCINE IMPORT ATP-BINDING PROTEIN POTA"/>
    <property type="match status" value="1"/>
</dbReference>
<sequence>MLQVQNISFGYHKNIVVKNINFSALPGENISIIGESGSGKSTLLKLIHGEYDLGKGSIYWKDEPILGPSHNLVVGYPFMKYVTQEFDLMPFITVKENIGKFLSNFYPEEKQERINTLIDIVELKEFANVKVQYLSGGQKQRVALARAIALKPEIILLDEPFSHIDNFKKQSLRRNLFKHLKENNITCIVATHDKNDVLPFSDKMIVLHKGELIANDTPKELYSNPPLPLVASFFGEFNTIEPYGILYAHQLEVVNNSKIKATVKHNYYNGDYYLIEALLNDKSIFFETSHELKIDQEISLKITNR</sequence>
<dbReference type="RefSeq" id="WP_347923299.1">
    <property type="nucleotide sequence ID" value="NZ_CP157199.1"/>
</dbReference>
<proteinExistence type="predicted"/>
<evidence type="ECO:0000256" key="1">
    <source>
        <dbReference type="ARBA" id="ARBA00022448"/>
    </source>
</evidence>
<dbReference type="GO" id="GO:0005524">
    <property type="term" value="F:ATP binding"/>
    <property type="evidence" value="ECO:0007669"/>
    <property type="project" value="UniProtKB-KW"/>
</dbReference>